<reference evidence="2" key="1">
    <citation type="submission" date="2017-02" db="EMBL/GenBank/DDBJ databases">
        <title>Delving into the versatile metabolic prowess of the omnipresent phylum Bacteroidetes.</title>
        <authorList>
            <person name="Nobu M.K."/>
            <person name="Mei R."/>
            <person name="Narihiro T."/>
            <person name="Kuroda K."/>
            <person name="Liu W.-T."/>
        </authorList>
    </citation>
    <scope>NUCLEOTIDE SEQUENCE</scope>
    <source>
        <strain evidence="2">ADurb.Bin160</strain>
    </source>
</reference>
<gene>
    <name evidence="2" type="ORF">BWY04_00763</name>
</gene>
<feature type="transmembrane region" description="Helical" evidence="1">
    <location>
        <begin position="27"/>
        <end position="49"/>
    </location>
</feature>
<dbReference type="EMBL" id="MWDB01000014">
    <property type="protein sequence ID" value="OQB41583.1"/>
    <property type="molecule type" value="Genomic_DNA"/>
</dbReference>
<name>A0A1V5ZMW5_9BACT</name>
<feature type="transmembrane region" description="Helical" evidence="1">
    <location>
        <begin position="126"/>
        <end position="143"/>
    </location>
</feature>
<protein>
    <submittedName>
        <fullName evidence="2">Uncharacterized protein</fullName>
    </submittedName>
</protein>
<sequence>MSEKTLILDNFISESNIEGELIVLDKLGIYGIFLSVLIDLMPPFFSFLFKKKSNVYASEKNYEKIIYDLIKEKVEVKNIDVGNVLVFAILKDMIFISTGAKNYFSEREITALCLNEIYHIKRKNTLFLLDVSDYSIVIPFMFLCNVFKSNFYVGSVLSFLVFFATIIFVAPLKRKIRIDADSYTMKYGYGDEIISALKKIYRLSDPKKHNVIYRAFSKIGKLMMREPTIEKRLEKLLVSRELNESIEKKNLGMAIKFLIKSAK</sequence>
<dbReference type="AlphaFoldDB" id="A0A1V5ZMW5"/>
<evidence type="ECO:0000256" key="1">
    <source>
        <dbReference type="SAM" id="Phobius"/>
    </source>
</evidence>
<keyword evidence="1" id="KW-1133">Transmembrane helix</keyword>
<evidence type="ECO:0000313" key="2">
    <source>
        <dbReference type="EMBL" id="OQB41583.1"/>
    </source>
</evidence>
<proteinExistence type="predicted"/>
<dbReference type="Proteomes" id="UP000485621">
    <property type="component" value="Unassembled WGS sequence"/>
</dbReference>
<accession>A0A1V5ZMW5</accession>
<keyword evidence="1" id="KW-0472">Membrane</keyword>
<comment type="caution">
    <text evidence="2">The sequence shown here is derived from an EMBL/GenBank/DDBJ whole genome shotgun (WGS) entry which is preliminary data.</text>
</comment>
<keyword evidence="1" id="KW-0812">Transmembrane</keyword>
<feature type="transmembrane region" description="Helical" evidence="1">
    <location>
        <begin position="149"/>
        <end position="170"/>
    </location>
</feature>
<organism evidence="2">
    <name type="scientific">candidate division CPR1 bacterium ADurb.Bin160</name>
    <dbReference type="NCBI Taxonomy" id="1852826"/>
    <lineage>
        <taxon>Bacteria</taxon>
        <taxon>candidate division CPR1</taxon>
    </lineage>
</organism>